<organism evidence="1 2">
    <name type="scientific">Oleispira antarctica RB-8</name>
    <dbReference type="NCBI Taxonomy" id="698738"/>
    <lineage>
        <taxon>Bacteria</taxon>
        <taxon>Pseudomonadati</taxon>
        <taxon>Pseudomonadota</taxon>
        <taxon>Gammaproteobacteria</taxon>
        <taxon>Oceanospirillales</taxon>
        <taxon>Oceanospirillaceae</taxon>
        <taxon>Oleispira</taxon>
    </lineage>
</organism>
<keyword evidence="2" id="KW-1185">Reference proteome</keyword>
<proteinExistence type="predicted"/>
<reference evidence="1 2" key="1">
    <citation type="journal article" date="2013" name="Nat. Commun.">
        <title>Genome sequence and functional genomic analysis of the oil-degrading bacterium Oleispira antarctica.</title>
        <authorList>
            <person name="Kube M."/>
            <person name="Chernikova T.N."/>
            <person name="Al-Ramahi Y."/>
            <person name="Beloqui A."/>
            <person name="Lopez-Cortez N."/>
            <person name="Guazzaroni M.E."/>
            <person name="Heipieper H.J."/>
            <person name="Klages S."/>
            <person name="Kotsyurbenko O.R."/>
            <person name="Langer I."/>
            <person name="Nechitaylo T.Y."/>
            <person name="Lunsdorf H."/>
            <person name="Fernandez M."/>
            <person name="Juarez S."/>
            <person name="Ciordia S."/>
            <person name="Singer A."/>
            <person name="Kagan O."/>
            <person name="Egorova O."/>
            <person name="Petit P.A."/>
            <person name="Stogios P."/>
            <person name="Kim Y."/>
            <person name="Tchigvintsev A."/>
            <person name="Flick R."/>
            <person name="Denaro R."/>
            <person name="Genovese M."/>
            <person name="Albar J.P."/>
            <person name="Reva O.N."/>
            <person name="Martinez-Gomariz M."/>
            <person name="Tran H."/>
            <person name="Ferrer M."/>
            <person name="Savchenko A."/>
            <person name="Yakunin A.F."/>
            <person name="Yakimov M.M."/>
            <person name="Golyshina O.V."/>
            <person name="Reinhardt R."/>
            <person name="Golyshin P.N."/>
        </authorList>
    </citation>
    <scope>NUCLEOTIDE SEQUENCE [LARGE SCALE GENOMIC DNA]</scope>
</reference>
<dbReference type="STRING" id="698738.OLEAN_C38030"/>
<dbReference type="KEGG" id="oai:OLEAN_C38030"/>
<gene>
    <name evidence="1" type="ORF">OLEAN_C38030</name>
</gene>
<sequence length="533" mass="60099">MSLAGHVFLRDISGHAGELYCILKTRDLIVTGDESQLGALSRLLRDKHDLVLDMSEIERRLKIDGAFPATVNIIEFLLTHLESLSEFTNKPNWLTALNAAKISLKQQRKWHRTSSQSNPLQGNIQQYPITAFLLQEPSRYKKQINGIHSLFLFTLINQPPDTVGLDHYANELRVAIGRFSENEVLKELPELGDDFGAYFGELKAKVQQQYDANSSSEHRIISSLYKLIEKNGSAPRSAPVQQLPDLRVKFPLLSGFGSNQIEMLAIDMGNPESAEPPSLISILIDDDIDSNDDGVSLSGADSEFKTDLKAMKSDYWIRRHSRLVAHDSSCLTHLEKNRVTDFISQGLKNASNKKVRNRAGIVCMLYITGLTLDELLNINLNNDQVITKDGQYKRLIQRPENAFKPNPQQTKCLTSVSTQFNFELPEILTEWLQEISKNNFWEVLSDTKEGAKKAIDATLVDLRKDGQYRRIILSRLTAALALETTLKFRDPVITHYLAGRDNQAAPMLTYYVAHTVSEVEQAYQNVVQGMLSL</sequence>
<dbReference type="AlphaFoldDB" id="R4YVC9"/>
<name>R4YVC9_OLEAN</name>
<evidence type="ECO:0000313" key="2">
    <source>
        <dbReference type="Proteomes" id="UP000032749"/>
    </source>
</evidence>
<dbReference type="HOGENOM" id="CLU_510758_0_0_6"/>
<dbReference type="Proteomes" id="UP000032749">
    <property type="component" value="Chromosome"/>
</dbReference>
<protein>
    <submittedName>
        <fullName evidence="1">Uncharacterized protein</fullName>
    </submittedName>
</protein>
<dbReference type="EMBL" id="FO203512">
    <property type="protein sequence ID" value="CCK77979.1"/>
    <property type="molecule type" value="Genomic_DNA"/>
</dbReference>
<evidence type="ECO:0000313" key="1">
    <source>
        <dbReference type="EMBL" id="CCK77979.1"/>
    </source>
</evidence>
<accession>R4YVC9</accession>